<evidence type="ECO:0000313" key="2">
    <source>
        <dbReference type="Proteomes" id="UP000430670"/>
    </source>
</evidence>
<gene>
    <name evidence="1" type="ORF">GJ688_17345</name>
</gene>
<name>A0A6I3SNT6_HELMO</name>
<keyword evidence="2" id="KW-1185">Reference proteome</keyword>
<sequence length="225" mass="24912">MTGSEQQRVVEAYIGEYASGKSENAVNRALELLEQGRPVTLVDLDVVEPFYTLRPIKRELEAKGMTVIAWETRDTMGLGEAGTLIRGDMLWSLHREGDIVLDIGYGVEGSKTLNLLHGVGEQKDLRINAVINASRPMTASVDDIIEHVRALGRVDALINNTHLADETDIALIREGARLVSEAAQVLNLPVEATAADEKFRGSLTEDDVLGQPIRFLTRYMPRTFW</sequence>
<reference evidence="1 2" key="1">
    <citation type="submission" date="2019-11" db="EMBL/GenBank/DDBJ databases">
        <title>Whole-genome sequence of a the green, strictly anaerobic photosynthetic bacterium Heliobacillus mobilis DSM 6151.</title>
        <authorList>
            <person name="Kyndt J.A."/>
            <person name="Meyer T.E."/>
        </authorList>
    </citation>
    <scope>NUCLEOTIDE SEQUENCE [LARGE SCALE GENOMIC DNA]</scope>
    <source>
        <strain evidence="1 2">DSM 6151</strain>
    </source>
</reference>
<dbReference type="Proteomes" id="UP000430670">
    <property type="component" value="Unassembled WGS sequence"/>
</dbReference>
<protein>
    <submittedName>
        <fullName evidence="1">Uncharacterized protein</fullName>
    </submittedName>
</protein>
<comment type="caution">
    <text evidence="1">The sequence shown here is derived from an EMBL/GenBank/DDBJ whole genome shotgun (WGS) entry which is preliminary data.</text>
</comment>
<evidence type="ECO:0000313" key="1">
    <source>
        <dbReference type="EMBL" id="MTV50703.1"/>
    </source>
</evidence>
<dbReference type="EMBL" id="WNKU01000032">
    <property type="protein sequence ID" value="MTV50703.1"/>
    <property type="molecule type" value="Genomic_DNA"/>
</dbReference>
<accession>A0A6I3SNT6</accession>
<dbReference type="AlphaFoldDB" id="A0A6I3SNT6"/>
<organism evidence="1 2">
    <name type="scientific">Heliobacterium mobile</name>
    <name type="common">Heliobacillus mobilis</name>
    <dbReference type="NCBI Taxonomy" id="28064"/>
    <lineage>
        <taxon>Bacteria</taxon>
        <taxon>Bacillati</taxon>
        <taxon>Bacillota</taxon>
        <taxon>Clostridia</taxon>
        <taxon>Eubacteriales</taxon>
        <taxon>Heliobacteriaceae</taxon>
        <taxon>Heliobacterium</taxon>
    </lineage>
</organism>
<proteinExistence type="predicted"/>